<keyword evidence="1" id="KW-0812">Transmembrane</keyword>
<protein>
    <submittedName>
        <fullName evidence="2">DUF3165 family protein</fullName>
    </submittedName>
</protein>
<proteinExistence type="predicted"/>
<dbReference type="RefSeq" id="WP_213533927.1">
    <property type="nucleotide sequence ID" value="NZ_BOVQ01000002.1"/>
</dbReference>
<dbReference type="Pfam" id="PF11364">
    <property type="entry name" value="DUF3165"/>
    <property type="match status" value="1"/>
</dbReference>
<keyword evidence="1" id="KW-1133">Transmembrane helix</keyword>
<reference evidence="3" key="1">
    <citation type="journal article" date="2019" name="Int. J. Syst. Evol. Microbiol.">
        <title>The Global Catalogue of Microorganisms (GCM) 10K type strain sequencing project: providing services to taxonomists for standard genome sequencing and annotation.</title>
        <authorList>
            <consortium name="The Broad Institute Genomics Platform"/>
            <consortium name="The Broad Institute Genome Sequencing Center for Infectious Disease"/>
            <person name="Wu L."/>
            <person name="Ma J."/>
        </authorList>
    </citation>
    <scope>NUCLEOTIDE SEQUENCE [LARGE SCALE GENOMIC DNA]</scope>
    <source>
        <strain evidence="3">CCUG 63287</strain>
    </source>
</reference>
<feature type="transmembrane region" description="Helical" evidence="1">
    <location>
        <begin position="52"/>
        <end position="71"/>
    </location>
</feature>
<name>A0ABV9JAH9_9LACT</name>
<gene>
    <name evidence="2" type="ORF">ACFO26_02795</name>
</gene>
<sequence>MFYIILLILLALAYFFLMPRDIRRSMDIFFFAVVVVLLISVAVAQAVLNQGLILEILIVLAGIAVTVKAWFEIGNLDKHKRKNRRK</sequence>
<comment type="caution">
    <text evidence="2">The sequence shown here is derived from an EMBL/GenBank/DDBJ whole genome shotgun (WGS) entry which is preliminary data.</text>
</comment>
<dbReference type="Proteomes" id="UP001595987">
    <property type="component" value="Unassembled WGS sequence"/>
</dbReference>
<organism evidence="2 3">
    <name type="scientific">Lactococcus nasutitermitis</name>
    <dbReference type="NCBI Taxonomy" id="1652957"/>
    <lineage>
        <taxon>Bacteria</taxon>
        <taxon>Bacillati</taxon>
        <taxon>Bacillota</taxon>
        <taxon>Bacilli</taxon>
        <taxon>Lactobacillales</taxon>
        <taxon>Streptococcaceae</taxon>
        <taxon>Lactococcus</taxon>
    </lineage>
</organism>
<feature type="transmembrane region" description="Helical" evidence="1">
    <location>
        <begin position="29"/>
        <end position="47"/>
    </location>
</feature>
<keyword evidence="1" id="KW-0472">Membrane</keyword>
<keyword evidence="3" id="KW-1185">Reference proteome</keyword>
<evidence type="ECO:0000313" key="3">
    <source>
        <dbReference type="Proteomes" id="UP001595987"/>
    </source>
</evidence>
<evidence type="ECO:0000313" key="2">
    <source>
        <dbReference type="EMBL" id="MFC4651823.1"/>
    </source>
</evidence>
<dbReference type="InterPro" id="IPR021506">
    <property type="entry name" value="DUF3165"/>
</dbReference>
<evidence type="ECO:0000256" key="1">
    <source>
        <dbReference type="SAM" id="Phobius"/>
    </source>
</evidence>
<dbReference type="EMBL" id="JBHSGD010000004">
    <property type="protein sequence ID" value="MFC4651823.1"/>
    <property type="molecule type" value="Genomic_DNA"/>
</dbReference>
<accession>A0ABV9JAH9</accession>